<gene>
    <name evidence="2" type="ORF">SLS56_009834</name>
</gene>
<sequence>MSSPRRAAASTPPSSSSKGQEPMEITLPVSAVIVPPVAQEWADAGFRVTFTLSPGVPRALMPTRNGLVEFVAPGPAAAPAGPPPPPGLVQTESWGPLDAHIVRSPVPSASTSLVSSPHFASLSSASEGEAGGREVGGTGTPLNPSAVPWAPSSSPPLPPHQQQQHQQQEAFVPHFDTRVLPATTTTTQQQQQPAEPLGRFTTPGRFEFSQGWFVATPEQRREMYREWRARGGRNLYGCPSPAVTGMNDVAAVEVELITTASSVNQQNTPKTEAEETFMKRTAGRGITVRRA</sequence>
<feature type="compositionally biased region" description="Low complexity" evidence="1">
    <location>
        <begin position="1"/>
        <end position="17"/>
    </location>
</feature>
<proteinExistence type="predicted"/>
<dbReference type="EMBL" id="JAJVDC020000175">
    <property type="protein sequence ID" value="KAL1620021.1"/>
    <property type="molecule type" value="Genomic_DNA"/>
</dbReference>
<feature type="region of interest" description="Disordered" evidence="1">
    <location>
        <begin position="1"/>
        <end position="23"/>
    </location>
</feature>
<keyword evidence="3" id="KW-1185">Reference proteome</keyword>
<evidence type="ECO:0000313" key="3">
    <source>
        <dbReference type="Proteomes" id="UP001521116"/>
    </source>
</evidence>
<evidence type="ECO:0000256" key="1">
    <source>
        <dbReference type="SAM" id="MobiDB-lite"/>
    </source>
</evidence>
<name>A0ABR3SG61_9PEZI</name>
<dbReference type="Proteomes" id="UP001521116">
    <property type="component" value="Unassembled WGS sequence"/>
</dbReference>
<organism evidence="2 3">
    <name type="scientific">Neofusicoccum ribis</name>
    <dbReference type="NCBI Taxonomy" id="45134"/>
    <lineage>
        <taxon>Eukaryota</taxon>
        <taxon>Fungi</taxon>
        <taxon>Dikarya</taxon>
        <taxon>Ascomycota</taxon>
        <taxon>Pezizomycotina</taxon>
        <taxon>Dothideomycetes</taxon>
        <taxon>Dothideomycetes incertae sedis</taxon>
        <taxon>Botryosphaeriales</taxon>
        <taxon>Botryosphaeriaceae</taxon>
        <taxon>Neofusicoccum</taxon>
    </lineage>
</organism>
<comment type="caution">
    <text evidence="2">The sequence shown here is derived from an EMBL/GenBank/DDBJ whole genome shotgun (WGS) entry which is preliminary data.</text>
</comment>
<feature type="region of interest" description="Disordered" evidence="1">
    <location>
        <begin position="120"/>
        <end position="169"/>
    </location>
</feature>
<reference evidence="2 3" key="1">
    <citation type="submission" date="2024-02" db="EMBL/GenBank/DDBJ databases">
        <title>De novo assembly and annotation of 12 fungi associated with fruit tree decline syndrome in Ontario, Canada.</title>
        <authorList>
            <person name="Sulman M."/>
            <person name="Ellouze W."/>
            <person name="Ilyukhin E."/>
        </authorList>
    </citation>
    <scope>NUCLEOTIDE SEQUENCE [LARGE SCALE GENOMIC DNA]</scope>
    <source>
        <strain evidence="2 3">M1-105</strain>
    </source>
</reference>
<evidence type="ECO:0000313" key="2">
    <source>
        <dbReference type="EMBL" id="KAL1620021.1"/>
    </source>
</evidence>
<accession>A0ABR3SG61</accession>
<protein>
    <submittedName>
        <fullName evidence="2">Uncharacterized protein</fullName>
    </submittedName>
</protein>